<dbReference type="EMBL" id="BDIP01002061">
    <property type="protein sequence ID" value="GCA63021.1"/>
    <property type="molecule type" value="Genomic_DNA"/>
</dbReference>
<dbReference type="OrthoDB" id="6132182at2759"/>
<organism evidence="2 3">
    <name type="scientific">Kipferlia bialata</name>
    <dbReference type="NCBI Taxonomy" id="797122"/>
    <lineage>
        <taxon>Eukaryota</taxon>
        <taxon>Metamonada</taxon>
        <taxon>Carpediemonas-like organisms</taxon>
        <taxon>Kipferlia</taxon>
    </lineage>
</organism>
<reference evidence="2 3" key="1">
    <citation type="journal article" date="2018" name="PLoS ONE">
        <title>The draft genome of Kipferlia bialata reveals reductive genome evolution in fornicate parasites.</title>
        <authorList>
            <person name="Tanifuji G."/>
            <person name="Takabayashi S."/>
            <person name="Kume K."/>
            <person name="Takagi M."/>
            <person name="Nakayama T."/>
            <person name="Kamikawa R."/>
            <person name="Inagaki Y."/>
            <person name="Hashimoto T."/>
        </authorList>
    </citation>
    <scope>NUCLEOTIDE SEQUENCE [LARGE SCALE GENOMIC DNA]</scope>
    <source>
        <strain evidence="2">NY0173</strain>
    </source>
</reference>
<dbReference type="AlphaFoldDB" id="A0A391NMH2"/>
<gene>
    <name evidence="2" type="ORF">KIPB_007365</name>
</gene>
<evidence type="ECO:0000313" key="3">
    <source>
        <dbReference type="Proteomes" id="UP000265618"/>
    </source>
</evidence>
<dbReference type="Proteomes" id="UP000265618">
    <property type="component" value="Unassembled WGS sequence"/>
</dbReference>
<feature type="compositionally biased region" description="Basic and acidic residues" evidence="1">
    <location>
        <begin position="40"/>
        <end position="50"/>
    </location>
</feature>
<evidence type="ECO:0000256" key="1">
    <source>
        <dbReference type="SAM" id="MobiDB-lite"/>
    </source>
</evidence>
<feature type="region of interest" description="Disordered" evidence="1">
    <location>
        <begin position="1"/>
        <end position="51"/>
    </location>
</feature>
<evidence type="ECO:0000313" key="2">
    <source>
        <dbReference type="EMBL" id="GCA63021.1"/>
    </source>
</evidence>
<accession>A0A391NMH2</accession>
<sequence>MNRRGFNRNGLRNGLDSEGFHGKTGFDKDGFNKEGYNNAGRDREGYDRQGYDTQGYCRDGFNRQGRNREGLCLSSSGYRQTQPRKWVPYTVSIAGNILMFKKRDGTTSVLSMSSGVWNDTQSSTSSHTQAAVGLGTVYSCHSYLDLAVYNGTCVRLVCGAVRWCMYGDILLWSDRQRTLHLWDIRPLCQTTQLPPADDCECTELVDTPSWVDTTESPFPVSFSHTVGTSVVHVALSASDLSLVGLAVYDCTTGKCDVRVTPGSGTSLQSLEAQQVNVSL</sequence>
<comment type="caution">
    <text evidence="2">The sequence shown here is derived from an EMBL/GenBank/DDBJ whole genome shotgun (WGS) entry which is preliminary data.</text>
</comment>
<keyword evidence="3" id="KW-1185">Reference proteome</keyword>
<feature type="compositionally biased region" description="Basic and acidic residues" evidence="1">
    <location>
        <begin position="18"/>
        <end position="32"/>
    </location>
</feature>
<proteinExistence type="predicted"/>
<name>A0A391NMH2_9EUKA</name>
<protein>
    <submittedName>
        <fullName evidence="2">Uncharacterized protein</fullName>
    </submittedName>
</protein>